<evidence type="ECO:0000256" key="1">
    <source>
        <dbReference type="SAM" id="Coils"/>
    </source>
</evidence>
<feature type="coiled-coil region" evidence="1">
    <location>
        <begin position="1119"/>
        <end position="1237"/>
    </location>
</feature>
<evidence type="ECO:0000313" key="3">
    <source>
        <dbReference type="Proteomes" id="UP000694925"/>
    </source>
</evidence>
<dbReference type="Proteomes" id="UP000694925">
    <property type="component" value="Unplaced"/>
</dbReference>
<sequence length="1295" mass="150022">MGDERHDNSLSVEVSDETAYKEKTRIAEVAASTLCRLNSLKKQMRDWRDDRMKLRSNIWRLKLALRVAERETDDTVHADPLVEQQRAEIKRLESVNKELKKEIADVKAVLLNSSGYVAFEVDDKLVGVKQQYLVERERLNNEIRYLKSRLNETVEGHEHGSEVEHLECKLKHFMMVDHTMEIIFTDIVNKVVETIANLSEELVNVNERLHRTRLRNDGLYVEIDGLKAMLRFKNGNPADYQKRIVELENLTKRMKGELNKFKMHYGDGSWTQSDTNCQENLKAVVQVGNELKHKLRNDRDALLAAGDPDCLKYMQKIIELRVGLRQLHVELVKLSDGRTPSIQENDFKQLSILDWTMQEITGEIDRLKSNHLRKHCRIGDIEGLEYLSKIEELEAIVEKARATMNGLNRRAEGGSNEWKDIEKLEGFVGRMCYEIKQLEVIVTSSDRSDTFKRIEQLEELIGRLKTELNEKDERVDILEQKLFDKENLLEERMNELENAQRKITTLMEENRGLKGRVKKTEEKMSELLNEHERSKKDLEQLQQVKREASAARKGLQNLQTDKEGLLKEMGKIRDTLQKKNEEIKDVLSQKDTVEKVLNARITELTKNLQAAEKENEKMQSKVNALEGVKCKEPGNVNAEREIENARLLQEATNSNVQLQREIADLKSKLEFRTDDNKRLEANNVHLESKMEMLLCQLCAERNNTEERSQEFAKLKSDYNDSEAERASLKQEKEQLSAKLTTLKLENELLEKSVKQAQAKCVALNNEIDKYKFERDSLREEIQNFRTSEKNLTNKLKETEAVLNGTGDRIRRLEFENSKLYDDLNALTIKNTGFEGRVQILLSQKNENETLMKNLNDENSTLRDQLNEIKTTHEYCSVESNKLRVERDKMKSENDVLQTTLDEVKQSNRMLKGANEDLKLKLSEIHSECRILGNQLKILEMMNATLKKEKELLEQEFVNSLEFKTRRVDEEESMVCSDSKFSEQNVQGKIVNETKSSKHTKSGKHTSKTKKSDELKKLKVENESLRFEVLNLKSQNIETKAQLSRMMDKLQIPKVTEDNGSGITVKPLSNKLEIVNLYYKEIKSYSDHSPENAGAVTAVGPSTVCAYSSLIPEKDTGMEMERLIDIMKKLKVENVALKMEVNSLRCSLVVHFTEDEKRRNELRTTTEEIQALKAELTKLRDERESLWFRLHTTGAKLDRLESEKTALKDELYTLRKINSELKYKANVLEQDYQKLKEKSVGFEGGIVRAIKRIKKYTIGAENQDNTSDDLKFLLKKYISNEEVLRSLEKGIDLQGR</sequence>
<feature type="region of interest" description="Disordered" evidence="2">
    <location>
        <begin position="989"/>
        <end position="1014"/>
    </location>
</feature>
<dbReference type="GeneID" id="108624787"/>
<feature type="coiled-coil region" evidence="1">
    <location>
        <begin position="447"/>
        <end position="801"/>
    </location>
</feature>
<gene>
    <name evidence="4" type="primary">LOC108624787</name>
</gene>
<proteinExistence type="predicted"/>
<feature type="coiled-coil region" evidence="1">
    <location>
        <begin position="188"/>
        <end position="215"/>
    </location>
</feature>
<evidence type="ECO:0000256" key="2">
    <source>
        <dbReference type="SAM" id="MobiDB-lite"/>
    </source>
</evidence>
<accession>A0AAJ7IYP4</accession>
<name>A0AAJ7IYP4_9HYME</name>
<protein>
    <submittedName>
        <fullName evidence="4">Leucine-rich repeat-containing protein DDB_G0290503</fullName>
    </submittedName>
</protein>
<feature type="compositionally biased region" description="Basic residues" evidence="2">
    <location>
        <begin position="996"/>
        <end position="1008"/>
    </location>
</feature>
<dbReference type="RefSeq" id="XP_017879810.1">
    <property type="nucleotide sequence ID" value="XM_018024321.2"/>
</dbReference>
<reference evidence="4" key="1">
    <citation type="submission" date="2025-08" db="UniProtKB">
        <authorList>
            <consortium name="RefSeq"/>
        </authorList>
    </citation>
    <scope>IDENTIFICATION</scope>
    <source>
        <tissue evidence="4">Whole body</tissue>
    </source>
</reference>
<dbReference type="PANTHER" id="PTHR23159">
    <property type="entry name" value="CENTROSOMAL PROTEIN 2"/>
    <property type="match status" value="1"/>
</dbReference>
<feature type="coiled-coil region" evidence="1">
    <location>
        <begin position="837"/>
        <end position="955"/>
    </location>
</feature>
<keyword evidence="1" id="KW-0175">Coiled coil</keyword>
<dbReference type="KEGG" id="ccal:108624787"/>
<organism evidence="3 4">
    <name type="scientific">Ceratina calcarata</name>
    <dbReference type="NCBI Taxonomy" id="156304"/>
    <lineage>
        <taxon>Eukaryota</taxon>
        <taxon>Metazoa</taxon>
        <taxon>Ecdysozoa</taxon>
        <taxon>Arthropoda</taxon>
        <taxon>Hexapoda</taxon>
        <taxon>Insecta</taxon>
        <taxon>Pterygota</taxon>
        <taxon>Neoptera</taxon>
        <taxon>Endopterygota</taxon>
        <taxon>Hymenoptera</taxon>
        <taxon>Apocrita</taxon>
        <taxon>Aculeata</taxon>
        <taxon>Apoidea</taxon>
        <taxon>Anthophila</taxon>
        <taxon>Apidae</taxon>
        <taxon>Ceratina</taxon>
        <taxon>Zadontomerus</taxon>
    </lineage>
</organism>
<keyword evidence="3" id="KW-1185">Reference proteome</keyword>
<feature type="coiled-coil region" evidence="1">
    <location>
        <begin position="82"/>
        <end position="149"/>
    </location>
</feature>
<evidence type="ECO:0000313" key="4">
    <source>
        <dbReference type="RefSeq" id="XP_017879810.1"/>
    </source>
</evidence>
<dbReference type="Gene3D" id="1.10.287.1490">
    <property type="match status" value="1"/>
</dbReference>
<dbReference type="PANTHER" id="PTHR23159:SF31">
    <property type="entry name" value="CENTROSOME-ASSOCIATED PROTEIN CEP250 ISOFORM X1"/>
    <property type="match status" value="1"/>
</dbReference>